<evidence type="ECO:0000259" key="1">
    <source>
        <dbReference type="Pfam" id="PF00078"/>
    </source>
</evidence>
<dbReference type="SUPFAM" id="SSF56219">
    <property type="entry name" value="DNase I-like"/>
    <property type="match status" value="1"/>
</dbReference>
<dbReference type="InterPro" id="IPR026960">
    <property type="entry name" value="RVT-Znf"/>
</dbReference>
<feature type="domain" description="Endonuclease/exonuclease/phosphatase" evidence="2">
    <location>
        <begin position="427"/>
        <end position="569"/>
    </location>
</feature>
<evidence type="ECO:0000259" key="2">
    <source>
        <dbReference type="Pfam" id="PF03372"/>
    </source>
</evidence>
<dbReference type="Pfam" id="PF03372">
    <property type="entry name" value="Exo_endo_phos"/>
    <property type="match status" value="1"/>
</dbReference>
<dbReference type="Pfam" id="PF00078">
    <property type="entry name" value="RVT_1"/>
    <property type="match status" value="1"/>
</dbReference>
<dbReference type="PANTHER" id="PTHR46890:SF50">
    <property type="entry name" value="RNA-DIRECTED DNA POLYMERASE, EUKARYOTA, REVERSE TRANSCRIPTASE ZINC-BINDING DOMAIN PROTEIN-RELATED"/>
    <property type="match status" value="1"/>
</dbReference>
<dbReference type="CDD" id="cd01650">
    <property type="entry name" value="RT_nLTR_like"/>
    <property type="match status" value="1"/>
</dbReference>
<gene>
    <name evidence="4" type="ORF">FSB_LOCUS1468</name>
</gene>
<proteinExistence type="predicted"/>
<accession>A0A2N9E3U9</accession>
<reference evidence="4" key="1">
    <citation type="submission" date="2018-02" db="EMBL/GenBank/DDBJ databases">
        <authorList>
            <person name="Cohen D.B."/>
            <person name="Kent A.D."/>
        </authorList>
    </citation>
    <scope>NUCLEOTIDE SEQUENCE</scope>
</reference>
<dbReference type="InterPro" id="IPR052343">
    <property type="entry name" value="Retrotransposon-Effector_Assoc"/>
</dbReference>
<evidence type="ECO:0000313" key="4">
    <source>
        <dbReference type="EMBL" id="SPC73586.1"/>
    </source>
</evidence>
<dbReference type="GO" id="GO:0003824">
    <property type="term" value="F:catalytic activity"/>
    <property type="evidence" value="ECO:0007669"/>
    <property type="project" value="InterPro"/>
</dbReference>
<organism evidence="4">
    <name type="scientific">Fagus sylvatica</name>
    <name type="common">Beechnut</name>
    <dbReference type="NCBI Taxonomy" id="28930"/>
    <lineage>
        <taxon>Eukaryota</taxon>
        <taxon>Viridiplantae</taxon>
        <taxon>Streptophyta</taxon>
        <taxon>Embryophyta</taxon>
        <taxon>Tracheophyta</taxon>
        <taxon>Spermatophyta</taxon>
        <taxon>Magnoliopsida</taxon>
        <taxon>eudicotyledons</taxon>
        <taxon>Gunneridae</taxon>
        <taxon>Pentapetalae</taxon>
        <taxon>rosids</taxon>
        <taxon>fabids</taxon>
        <taxon>Fagales</taxon>
        <taxon>Fagaceae</taxon>
        <taxon>Fagus</taxon>
    </lineage>
</organism>
<sequence length="1147" mass="130114">MGGVRSFRIESNRFDLIREGDSIDSVSLFESGRHKRHSVCMGKEGAQWLGQCIEENIVRETGHAFIRTFRESDKGYVIRRFTNKYGHYLEITDYGRGGCKGRLAIPEGQKQSGLRGFHKELLLLLNPTLVDNKNQNRHGYKTPTDENNQKRIPIKERLGPMESYAESLRAPATQHQAANGRPLISQNPISKLLKNPKITQAKVIVNENEEGKATLKEKFLGFIPYRRIGKDMANKSSPKLMISCNVDGKHRVTWGRQASRVHATLDEVSVYNILSASTLVCREIVLGTGVMCRAKPLRRYCWGIQPQHGSTMWRGNRTWRVLRPQPSHIRGVLERERKGFLSESHCLAVVPRGTFPEVSLEESLLDISPLNSYRGCEIEAMALFTAIEQRWRQTGVSRTIVCANQHKARKGVRELRNLSTSVNYRTSLSQGGGRKSRGFKKVQEQFEWAFSGVYGPNVDADRFILWEELAGIRSWWGVPWCIGGDFNVVCFPSEKLRAGRLTGAMTTFSDFISELSLIDLPLLEGQFTWSNNQDPPSKSRLDRFLVSIDWEDQFSHLAQKALPRFVSDHCPISLDNGTYIRVLKEDIKKWNKEPFGEVHIKKLELMKELQLLESKENQGLFTVEDRARRLNTQAELERTLLLDEEEVVLALNQISGEKAPSPDGFTLAFFHHCWDVVKKEVLDSLQDFYINEAFERSLNLTFVVLIPKKVGVSDVEDFRPISLTGSIYKIISKMLANRLREVLGLLLSPSQNAFIQGRQIQDSVLIANESLDSRLKFGVPGLICKLDLEKASASPQFEFSVLINGTPCGFFPSSIGLRQGGSLSPLLFVLVMEALSRLMDRAVARGYLEGFSVDNSNVSDLKVSHRFFADDTLVFCGVAQDQLYHLKGVLLCFEEVSGLRINLGKSKIVPVGLVVDVEALAHVLGGRIASLPMKDGWHSKEGRGGHGVCLWKHIQSGWSQFSRNVHYTIGASDLVWFWVDKWSDEGLLRDIFPTIYQIALHKQATVSEYLSSHNDDMVWSVNLQRSLQDWELGEYADLMVFLYRLKGKILTIDNLCRRRIWVLDWCFKCKRAGESVNHLMIHCEYAQGVMVHDFLPVWGFLGYASNDLCSFALLEKERACLFSLEHHPIVFNVAFVAGEESTGFRRF</sequence>
<dbReference type="InterPro" id="IPR036691">
    <property type="entry name" value="Endo/exonu/phosph_ase_sf"/>
</dbReference>
<protein>
    <submittedName>
        <fullName evidence="4">Uncharacterized protein</fullName>
    </submittedName>
</protein>
<dbReference type="InterPro" id="IPR005135">
    <property type="entry name" value="Endo/exonuclease/phosphatase"/>
</dbReference>
<dbReference type="EMBL" id="OIVN01000065">
    <property type="protein sequence ID" value="SPC73586.1"/>
    <property type="molecule type" value="Genomic_DNA"/>
</dbReference>
<dbReference type="SUPFAM" id="SSF56672">
    <property type="entry name" value="DNA/RNA polymerases"/>
    <property type="match status" value="1"/>
</dbReference>
<dbReference type="Pfam" id="PF13966">
    <property type="entry name" value="zf-RVT"/>
    <property type="match status" value="1"/>
</dbReference>
<feature type="domain" description="Reverse transcriptase" evidence="1">
    <location>
        <begin position="706"/>
        <end position="909"/>
    </location>
</feature>
<feature type="domain" description="Reverse transcriptase zinc-binding" evidence="3">
    <location>
        <begin position="1045"/>
        <end position="1088"/>
    </location>
</feature>
<dbReference type="Gene3D" id="3.60.10.10">
    <property type="entry name" value="Endonuclease/exonuclease/phosphatase"/>
    <property type="match status" value="1"/>
</dbReference>
<evidence type="ECO:0000259" key="3">
    <source>
        <dbReference type="Pfam" id="PF13966"/>
    </source>
</evidence>
<name>A0A2N9E3U9_FAGSY</name>
<dbReference type="AlphaFoldDB" id="A0A2N9E3U9"/>
<dbReference type="PANTHER" id="PTHR46890">
    <property type="entry name" value="NON-LTR RETROLELEMENT REVERSE TRANSCRIPTASE-LIKE PROTEIN-RELATED"/>
    <property type="match status" value="1"/>
</dbReference>
<dbReference type="InterPro" id="IPR000477">
    <property type="entry name" value="RT_dom"/>
</dbReference>
<dbReference type="InterPro" id="IPR043502">
    <property type="entry name" value="DNA/RNA_pol_sf"/>
</dbReference>